<proteinExistence type="predicted"/>
<evidence type="ECO:0000313" key="1">
    <source>
        <dbReference type="EMBL" id="BAY58946.1"/>
    </source>
</evidence>
<dbReference type="AlphaFoldDB" id="A0A1Z4JQD9"/>
<protein>
    <submittedName>
        <fullName evidence="1">Uncharacterized protein</fullName>
    </submittedName>
</protein>
<dbReference type="EMBL" id="AP018203">
    <property type="protein sequence ID" value="BAY58946.1"/>
    <property type="molecule type" value="Genomic_DNA"/>
</dbReference>
<organism evidence="1 2">
    <name type="scientific">Leptolyngbya boryana NIES-2135</name>
    <dbReference type="NCBI Taxonomy" id="1973484"/>
    <lineage>
        <taxon>Bacteria</taxon>
        <taxon>Bacillati</taxon>
        <taxon>Cyanobacteriota</taxon>
        <taxon>Cyanophyceae</taxon>
        <taxon>Leptolyngbyales</taxon>
        <taxon>Leptolyngbyaceae</taxon>
        <taxon>Leptolyngbya group</taxon>
        <taxon>Leptolyngbya</taxon>
    </lineage>
</organism>
<accession>A0A1Z4JQD9</accession>
<sequence length="331" mass="38495">MTNNATALLKVLKIEFREFCVDFLSLGQIKGIFSNAGFTLENEASSGGARRGLVDEFYAATDWQKIENIHKFFKVIEYILQLHYISDEAKDRLRSICTSNGFGVEDNKINYEGSILGEDLFAYQFPAGLPFGVLKPDFSISAEKGGQTLKYELQDGLGLVRGKVYPDFSFKMLEASYGLDASKNRVLKKAMIDMNQSEYEKKFFIEYAKRFDMANQDLPVLIPQAWIQWHSQAKKNLRSASSLHMDDLYRVDFVAFWNNRRYVILVDDISHYATKKESDWYADQEAYSKRLKEDRKLRKENWHVFRVSNWELRDGEKLQSTLSDLREFITF</sequence>
<evidence type="ECO:0000313" key="2">
    <source>
        <dbReference type="Proteomes" id="UP000217895"/>
    </source>
</evidence>
<gene>
    <name evidence="1" type="ORF">NIES2135_58210</name>
</gene>
<dbReference type="Proteomes" id="UP000217895">
    <property type="component" value="Chromosome"/>
</dbReference>
<reference evidence="1 2" key="1">
    <citation type="submission" date="2017-06" db="EMBL/GenBank/DDBJ databases">
        <title>Genome sequencing of cyanobaciteial culture collection at National Institute for Environmental Studies (NIES).</title>
        <authorList>
            <person name="Hirose Y."/>
            <person name="Shimura Y."/>
            <person name="Fujisawa T."/>
            <person name="Nakamura Y."/>
            <person name="Kawachi M."/>
        </authorList>
    </citation>
    <scope>NUCLEOTIDE SEQUENCE [LARGE SCALE GENOMIC DNA]</scope>
    <source>
        <strain evidence="1 2">NIES-2135</strain>
    </source>
</reference>
<keyword evidence="2" id="KW-1185">Reference proteome</keyword>
<name>A0A1Z4JQD9_LEPBY</name>